<dbReference type="GO" id="GO:0000287">
    <property type="term" value="F:magnesium ion binding"/>
    <property type="evidence" value="ECO:0007669"/>
    <property type="project" value="InterPro"/>
</dbReference>
<gene>
    <name evidence="6" type="ORF">E9998_10420</name>
</gene>
<dbReference type="SUPFAM" id="SSF56214">
    <property type="entry name" value="4'-phosphopantetheinyl transferase"/>
    <property type="match status" value="1"/>
</dbReference>
<comment type="caution">
    <text evidence="6">The sequence shown here is derived from an EMBL/GenBank/DDBJ whole genome shotgun (WGS) entry which is preliminary data.</text>
</comment>
<feature type="binding site" evidence="2">
    <location>
        <position position="105"/>
    </location>
    <ligand>
        <name>CoA</name>
        <dbReference type="ChEBI" id="CHEBI:57287"/>
    </ligand>
</feature>
<feature type="binding site" evidence="2">
    <location>
        <position position="47"/>
    </location>
    <ligand>
        <name>CoA</name>
        <dbReference type="ChEBI" id="CHEBI:57287"/>
    </ligand>
</feature>
<evidence type="ECO:0000313" key="6">
    <source>
        <dbReference type="EMBL" id="THV29144.1"/>
    </source>
</evidence>
<dbReference type="EMBL" id="STGX01000006">
    <property type="protein sequence ID" value="THV29144.1"/>
    <property type="molecule type" value="Genomic_DNA"/>
</dbReference>
<evidence type="ECO:0000259" key="4">
    <source>
        <dbReference type="Pfam" id="PF01648"/>
    </source>
</evidence>
<comment type="cofactor">
    <cofactor evidence="3">
        <name>Mg(2+)</name>
        <dbReference type="ChEBI" id="CHEBI:18420"/>
    </cofactor>
</comment>
<dbReference type="InterPro" id="IPR008278">
    <property type="entry name" value="4-PPantetheinyl_Trfase_dom"/>
</dbReference>
<reference evidence="6 7" key="1">
    <citation type="journal article" date="2018" name="Int. J. Syst. Evol. Microbiol.">
        <title>Glycomyces paridis sp. nov., isolated from the medicinal plant Paris polyphylla.</title>
        <authorList>
            <person name="Fang X.M."/>
            <person name="Bai J.L."/>
            <person name="Su J."/>
            <person name="Zhao L.L."/>
            <person name="Liu H.Y."/>
            <person name="Ma B.P."/>
            <person name="Zhang Y.Q."/>
            <person name="Yu L.Y."/>
        </authorList>
    </citation>
    <scope>NUCLEOTIDE SEQUENCE [LARGE SCALE GENOMIC DNA]</scope>
    <source>
        <strain evidence="6 7">CPCC 204357</strain>
    </source>
</reference>
<dbReference type="InterPro" id="IPR037143">
    <property type="entry name" value="4-PPantetheinyl_Trfase_dom_sf"/>
</dbReference>
<keyword evidence="1 6" id="KW-0808">Transferase</keyword>
<dbReference type="GO" id="GO:0005886">
    <property type="term" value="C:plasma membrane"/>
    <property type="evidence" value="ECO:0007669"/>
    <property type="project" value="TreeGrafter"/>
</dbReference>
<evidence type="ECO:0000259" key="5">
    <source>
        <dbReference type="Pfam" id="PF17837"/>
    </source>
</evidence>
<evidence type="ECO:0000256" key="2">
    <source>
        <dbReference type="PIRSR" id="PIRSR603542-1"/>
    </source>
</evidence>
<dbReference type="GO" id="GO:0009239">
    <property type="term" value="P:enterobactin biosynthetic process"/>
    <property type="evidence" value="ECO:0007669"/>
    <property type="project" value="InterPro"/>
</dbReference>
<evidence type="ECO:0000256" key="1">
    <source>
        <dbReference type="ARBA" id="ARBA00022679"/>
    </source>
</evidence>
<dbReference type="Proteomes" id="UP000305792">
    <property type="component" value="Unassembled WGS sequence"/>
</dbReference>
<protein>
    <submittedName>
        <fullName evidence="6">4'-phosphopantetheinyl transferase superfamily protein</fullName>
    </submittedName>
</protein>
<feature type="domain" description="4'-phosphopantetheinyl transferase N-terminal" evidence="5">
    <location>
        <begin position="27"/>
        <end position="94"/>
    </location>
</feature>
<feature type="domain" description="4'-phosphopantetheinyl transferase" evidence="4">
    <location>
        <begin position="102"/>
        <end position="192"/>
    </location>
</feature>
<dbReference type="PRINTS" id="PR01399">
    <property type="entry name" value="ENTSNTHTASED"/>
</dbReference>
<sequence>MIAGLLPAAAVCEETRGDADERELYEQERALIAGAVPRRRAEFATVRACARKALDRMGIAPVPILRGERREPLWPPGVVGSLTHCAGFRAAALADARDLAALGIDAEPHAPLPEGVLGAVTLAPERRMLAALAETDGGVHWDRVLFSAKESVFKAWFPATRRWLGFEDAEVVLEPGGRFVATVLAAEAPFAGFEGRWAVRDGVIATATAVEA</sequence>
<feature type="binding site" evidence="2">
    <location>
        <position position="150"/>
    </location>
    <ligand>
        <name>CoA</name>
        <dbReference type="ChEBI" id="CHEBI:57287"/>
    </ligand>
</feature>
<feature type="binding site" evidence="2">
    <location>
        <begin position="83"/>
        <end position="84"/>
    </location>
    <ligand>
        <name>CoA</name>
        <dbReference type="ChEBI" id="CHEBI:57287"/>
    </ligand>
</feature>
<dbReference type="GO" id="GO:0009366">
    <property type="term" value="C:enterobactin synthetase complex"/>
    <property type="evidence" value="ECO:0007669"/>
    <property type="project" value="InterPro"/>
</dbReference>
<dbReference type="InterPro" id="IPR003542">
    <property type="entry name" value="Enbac_synth_compD-like"/>
</dbReference>
<feature type="binding site" evidence="3">
    <location>
        <position position="106"/>
    </location>
    <ligand>
        <name>Mg(2+)</name>
        <dbReference type="ChEBI" id="CHEBI:18420"/>
    </ligand>
</feature>
<keyword evidence="3" id="KW-0479">Metal-binding</keyword>
<dbReference type="InterPro" id="IPR041354">
    <property type="entry name" value="4PPT_N"/>
</dbReference>
<dbReference type="PANTHER" id="PTHR38096">
    <property type="entry name" value="ENTEROBACTIN SYNTHASE COMPONENT D"/>
    <property type="match status" value="1"/>
</dbReference>
<accession>A0A4S8PLP1</accession>
<dbReference type="RefSeq" id="WP_136529637.1">
    <property type="nucleotide sequence ID" value="NZ_STGX01000006.1"/>
</dbReference>
<organism evidence="6 7">
    <name type="scientific">Glycomyces paridis</name>
    <dbReference type="NCBI Taxonomy" id="2126555"/>
    <lineage>
        <taxon>Bacteria</taxon>
        <taxon>Bacillati</taxon>
        <taxon>Actinomycetota</taxon>
        <taxon>Actinomycetes</taxon>
        <taxon>Glycomycetales</taxon>
        <taxon>Glycomycetaceae</taxon>
        <taxon>Glycomyces</taxon>
    </lineage>
</organism>
<evidence type="ECO:0000313" key="7">
    <source>
        <dbReference type="Proteomes" id="UP000305792"/>
    </source>
</evidence>
<dbReference type="GO" id="GO:0008897">
    <property type="term" value="F:holo-[acyl-carrier-protein] synthase activity"/>
    <property type="evidence" value="ECO:0007669"/>
    <property type="project" value="InterPro"/>
</dbReference>
<feature type="binding site" evidence="3">
    <location>
        <position position="105"/>
    </location>
    <ligand>
        <name>Mg(2+)</name>
        <dbReference type="ChEBI" id="CHEBI:18420"/>
    </ligand>
</feature>
<dbReference type="AlphaFoldDB" id="A0A4S8PLP1"/>
<feature type="binding site" evidence="2">
    <location>
        <position position="154"/>
    </location>
    <ligand>
        <name>CoA</name>
        <dbReference type="ChEBI" id="CHEBI:57287"/>
    </ligand>
</feature>
<proteinExistence type="predicted"/>
<feature type="binding site" evidence="3">
    <location>
        <position position="107"/>
    </location>
    <ligand>
        <name>Mg(2+)</name>
        <dbReference type="ChEBI" id="CHEBI:18420"/>
    </ligand>
</feature>
<name>A0A4S8PLP1_9ACTN</name>
<dbReference type="Pfam" id="PF17837">
    <property type="entry name" value="4PPT_N"/>
    <property type="match status" value="1"/>
</dbReference>
<evidence type="ECO:0000256" key="3">
    <source>
        <dbReference type="PIRSR" id="PIRSR603542-2"/>
    </source>
</evidence>
<keyword evidence="7" id="KW-1185">Reference proteome</keyword>
<feature type="binding site" evidence="2">
    <location>
        <position position="39"/>
    </location>
    <ligand>
        <name>CoA</name>
        <dbReference type="ChEBI" id="CHEBI:57287"/>
    </ligand>
</feature>
<dbReference type="PANTHER" id="PTHR38096:SF1">
    <property type="entry name" value="ENTEROBACTIN SYNTHASE COMPONENT D"/>
    <property type="match status" value="1"/>
</dbReference>
<keyword evidence="3" id="KW-0460">Magnesium</keyword>
<feature type="binding site" evidence="2">
    <location>
        <position position="164"/>
    </location>
    <ligand>
        <name>CoA</name>
        <dbReference type="ChEBI" id="CHEBI:57287"/>
    </ligand>
</feature>
<dbReference type="Pfam" id="PF01648">
    <property type="entry name" value="ACPS"/>
    <property type="match status" value="1"/>
</dbReference>
<dbReference type="OrthoDB" id="8210607at2"/>